<keyword evidence="3 7" id="KW-0347">Helicase</keyword>
<evidence type="ECO:0000259" key="6">
    <source>
        <dbReference type="PROSITE" id="PS51194"/>
    </source>
</evidence>
<dbReference type="Pfam" id="PF00270">
    <property type="entry name" value="DEAD"/>
    <property type="match status" value="1"/>
</dbReference>
<dbReference type="EMBL" id="JBHRSD010000011">
    <property type="protein sequence ID" value="MFC3032216.1"/>
    <property type="molecule type" value="Genomic_DNA"/>
</dbReference>
<feature type="domain" description="Helicase ATP-binding" evidence="5">
    <location>
        <begin position="12"/>
        <end position="165"/>
    </location>
</feature>
<dbReference type="Proteomes" id="UP001595453">
    <property type="component" value="Unassembled WGS sequence"/>
</dbReference>
<keyword evidence="2" id="KW-0378">Hydrolase</keyword>
<dbReference type="GO" id="GO:0004386">
    <property type="term" value="F:helicase activity"/>
    <property type="evidence" value="ECO:0007669"/>
    <property type="project" value="UniProtKB-KW"/>
</dbReference>
<dbReference type="PANTHER" id="PTHR43519">
    <property type="entry name" value="ATP-DEPENDENT RNA HELICASE HRPB"/>
    <property type="match status" value="1"/>
</dbReference>
<evidence type="ECO:0000256" key="1">
    <source>
        <dbReference type="ARBA" id="ARBA00022741"/>
    </source>
</evidence>
<comment type="caution">
    <text evidence="7">The sequence shown here is derived from an EMBL/GenBank/DDBJ whole genome shotgun (WGS) entry which is preliminary data.</text>
</comment>
<proteinExistence type="predicted"/>
<accession>A0ABV7CI46</accession>
<evidence type="ECO:0000256" key="3">
    <source>
        <dbReference type="ARBA" id="ARBA00022806"/>
    </source>
</evidence>
<keyword evidence="4" id="KW-0067">ATP-binding</keyword>
<dbReference type="SUPFAM" id="SSF52540">
    <property type="entry name" value="P-loop containing nucleoside triphosphate hydrolases"/>
    <property type="match status" value="1"/>
</dbReference>
<sequence length="782" mass="86076">MTLPIDSIQVPFLAALRTQHVVVSAATGSGKSTRLPLWARELGKVLVIEPRRIACTALAEYVAAQSGQPLGVEIGYAIRFEQHLSEQTQVVFVTPGVALRWYFENQLHDFNVIMLDEFHERRWDMDLLLAVLKQAKQHRLILTSATLQGERLAHYLDAQLLHSDGKMYPVEERFQAADLRAMPDKQRLTERVKAACAQALADTQGDVLVFLPGKAEIQQCASALQSLACQVIKLYSGCSKTEQHAALHANQQRRVILATNVAETSLTIPNISCVIDSGLERRTHLRLGKTVLGLDAIARDSAQQRLGRAGRTQHGLCIRLYGQYAPLIATTPPEIQRESLTEFMLAAACLDADINTLSLLDNLPERAAALALDTLQQIGAIDAQYRATPHGKSLYPLPIDIELAHLVATMPNNTLRQAMIDAVAVIAVPASVYQLPNDVATLELLNQHLPNACDLELVIALVRGQLPMLETDSEALSEARQFSAMLRDAFQLPELAKAARYDRVALVQAIATARPSWLYVKRQNRRGAFGNGQSEVMPSKQSRLTASSEAMLVLDTFALAGNGAKQATTLATLCAPISLKQLAQLNIGDTFAIEYELLDEQLIQHCEQRYADVVLKRFSRIAPPEDLVSGIASLIASGQLLPEVAPAVQASLADHVLYYQASSCQAPGSKTPPPIPTLHEFLCTRLTMLGIESVADLDLINAEDLAFSEVEPWLLKAFCDKHPRTLSLPEQNLIVHYQFAAKRIVVEYQAGLRKDAPKRWELPAWQGFSISFQKASKVVAIR</sequence>
<reference evidence="8" key="1">
    <citation type="journal article" date="2019" name="Int. J. Syst. Evol. Microbiol.">
        <title>The Global Catalogue of Microorganisms (GCM) 10K type strain sequencing project: providing services to taxonomists for standard genome sequencing and annotation.</title>
        <authorList>
            <consortium name="The Broad Institute Genomics Platform"/>
            <consortium name="The Broad Institute Genome Sequencing Center for Infectious Disease"/>
            <person name="Wu L."/>
            <person name="Ma J."/>
        </authorList>
    </citation>
    <scope>NUCLEOTIDE SEQUENCE [LARGE SCALE GENOMIC DNA]</scope>
    <source>
        <strain evidence="8">KCTC 42730</strain>
    </source>
</reference>
<dbReference type="SMART" id="SM00490">
    <property type="entry name" value="HELICc"/>
    <property type="match status" value="1"/>
</dbReference>
<keyword evidence="1" id="KW-0547">Nucleotide-binding</keyword>
<evidence type="ECO:0000313" key="7">
    <source>
        <dbReference type="EMBL" id="MFC3032216.1"/>
    </source>
</evidence>
<evidence type="ECO:0000259" key="5">
    <source>
        <dbReference type="PROSITE" id="PS51192"/>
    </source>
</evidence>
<dbReference type="PROSITE" id="PS51194">
    <property type="entry name" value="HELICASE_CTER"/>
    <property type="match status" value="1"/>
</dbReference>
<dbReference type="InterPro" id="IPR011545">
    <property type="entry name" value="DEAD/DEAH_box_helicase_dom"/>
</dbReference>
<organism evidence="7 8">
    <name type="scientific">Pseudoalteromonas fenneropenaei</name>
    <dbReference type="NCBI Taxonomy" id="1737459"/>
    <lineage>
        <taxon>Bacteria</taxon>
        <taxon>Pseudomonadati</taxon>
        <taxon>Pseudomonadota</taxon>
        <taxon>Gammaproteobacteria</taxon>
        <taxon>Alteromonadales</taxon>
        <taxon>Pseudoalteromonadaceae</taxon>
        <taxon>Pseudoalteromonas</taxon>
    </lineage>
</organism>
<dbReference type="InterPro" id="IPR007502">
    <property type="entry name" value="Helicase-assoc_dom"/>
</dbReference>
<dbReference type="Gene3D" id="1.20.120.1080">
    <property type="match status" value="1"/>
</dbReference>
<dbReference type="RefSeq" id="WP_377122376.1">
    <property type="nucleotide sequence ID" value="NZ_JBHRSD010000011.1"/>
</dbReference>
<dbReference type="Gene3D" id="3.40.50.300">
    <property type="entry name" value="P-loop containing nucleotide triphosphate hydrolases"/>
    <property type="match status" value="2"/>
</dbReference>
<evidence type="ECO:0000313" key="8">
    <source>
        <dbReference type="Proteomes" id="UP001595453"/>
    </source>
</evidence>
<dbReference type="InterPro" id="IPR014001">
    <property type="entry name" value="Helicase_ATP-bd"/>
</dbReference>
<evidence type="ECO:0000256" key="4">
    <source>
        <dbReference type="ARBA" id="ARBA00022840"/>
    </source>
</evidence>
<evidence type="ECO:0000256" key="2">
    <source>
        <dbReference type="ARBA" id="ARBA00022801"/>
    </source>
</evidence>
<dbReference type="CDD" id="cd18791">
    <property type="entry name" value="SF2_C_RHA"/>
    <property type="match status" value="1"/>
</dbReference>
<gene>
    <name evidence="7" type="ORF">ACFOEE_06770</name>
</gene>
<protein>
    <submittedName>
        <fullName evidence="7">DEAD/DEAH box helicase</fullName>
    </submittedName>
</protein>
<dbReference type="PROSITE" id="PS51192">
    <property type="entry name" value="HELICASE_ATP_BIND_1"/>
    <property type="match status" value="1"/>
</dbReference>
<dbReference type="InterPro" id="IPR027417">
    <property type="entry name" value="P-loop_NTPase"/>
</dbReference>
<keyword evidence="8" id="KW-1185">Reference proteome</keyword>
<dbReference type="PANTHER" id="PTHR43519:SF1">
    <property type="entry name" value="ATP-DEPENDENT RNA HELICASE HRPB"/>
    <property type="match status" value="1"/>
</dbReference>
<dbReference type="SMART" id="SM00487">
    <property type="entry name" value="DEXDc"/>
    <property type="match status" value="1"/>
</dbReference>
<dbReference type="SMART" id="SM00847">
    <property type="entry name" value="HA2"/>
    <property type="match status" value="1"/>
</dbReference>
<dbReference type="Pfam" id="PF00271">
    <property type="entry name" value="Helicase_C"/>
    <property type="match status" value="1"/>
</dbReference>
<dbReference type="CDD" id="cd17917">
    <property type="entry name" value="DEXHc_RHA-like"/>
    <property type="match status" value="1"/>
</dbReference>
<name>A0ABV7CI46_9GAMM</name>
<feature type="domain" description="Helicase C-terminal" evidence="6">
    <location>
        <begin position="187"/>
        <end position="351"/>
    </location>
</feature>
<dbReference type="InterPro" id="IPR001650">
    <property type="entry name" value="Helicase_C-like"/>
</dbReference>